<protein>
    <recommendedName>
        <fullName evidence="1">Phytocyanin domain-containing protein</fullName>
    </recommendedName>
</protein>
<name>A0A5J4ZMD8_9ASTE</name>
<dbReference type="GO" id="GO:0005886">
    <property type="term" value="C:plasma membrane"/>
    <property type="evidence" value="ECO:0007669"/>
    <property type="project" value="TreeGrafter"/>
</dbReference>
<sequence>MDGRQSLITKVGPRTRTLGLETLLYPAGVHTVFKVNENGYKYCIVPSNNDALTSGKDTVTLDKPGKQYFLCGVGMHCEKAGQKLQVDVKDGSSGNTEEAAAAAPTTTDYIFTRIMFLDVCKHHRLYDATHIL</sequence>
<evidence type="ECO:0000313" key="3">
    <source>
        <dbReference type="Proteomes" id="UP000325577"/>
    </source>
</evidence>
<keyword evidence="3" id="KW-1185">Reference proteome</keyword>
<dbReference type="Pfam" id="PF02298">
    <property type="entry name" value="Cu_bind_like"/>
    <property type="match status" value="1"/>
</dbReference>
<dbReference type="PANTHER" id="PTHR33021">
    <property type="entry name" value="BLUE COPPER PROTEIN"/>
    <property type="match status" value="1"/>
</dbReference>
<accession>A0A5J4ZMD8</accession>
<dbReference type="InterPro" id="IPR039391">
    <property type="entry name" value="Phytocyanin-like"/>
</dbReference>
<dbReference type="SUPFAM" id="SSF49503">
    <property type="entry name" value="Cupredoxins"/>
    <property type="match status" value="1"/>
</dbReference>
<dbReference type="PANTHER" id="PTHR33021:SF533">
    <property type="entry name" value="PHYTOCYANIN DOMAIN-CONTAINING PROTEIN"/>
    <property type="match status" value="1"/>
</dbReference>
<dbReference type="InterPro" id="IPR003245">
    <property type="entry name" value="Phytocyanin_dom"/>
</dbReference>
<organism evidence="2 3">
    <name type="scientific">Nyssa sinensis</name>
    <dbReference type="NCBI Taxonomy" id="561372"/>
    <lineage>
        <taxon>Eukaryota</taxon>
        <taxon>Viridiplantae</taxon>
        <taxon>Streptophyta</taxon>
        <taxon>Embryophyta</taxon>
        <taxon>Tracheophyta</taxon>
        <taxon>Spermatophyta</taxon>
        <taxon>Magnoliopsida</taxon>
        <taxon>eudicotyledons</taxon>
        <taxon>Gunneridae</taxon>
        <taxon>Pentapetalae</taxon>
        <taxon>asterids</taxon>
        <taxon>Cornales</taxon>
        <taxon>Nyssaceae</taxon>
        <taxon>Nyssa</taxon>
    </lineage>
</organism>
<proteinExistence type="predicted"/>
<dbReference type="GO" id="GO:0009055">
    <property type="term" value="F:electron transfer activity"/>
    <property type="evidence" value="ECO:0007669"/>
    <property type="project" value="InterPro"/>
</dbReference>
<dbReference type="PROSITE" id="PS51485">
    <property type="entry name" value="PHYTOCYANIN"/>
    <property type="match status" value="1"/>
</dbReference>
<dbReference type="OrthoDB" id="5421909at2759"/>
<reference evidence="2 3" key="1">
    <citation type="submission" date="2019-09" db="EMBL/GenBank/DDBJ databases">
        <title>A chromosome-level genome assembly of the Chinese tupelo Nyssa sinensis.</title>
        <authorList>
            <person name="Yang X."/>
            <person name="Kang M."/>
            <person name="Yang Y."/>
            <person name="Xiong H."/>
            <person name="Wang M."/>
            <person name="Zhang Z."/>
            <person name="Wang Z."/>
            <person name="Wu H."/>
            <person name="Ma T."/>
            <person name="Liu J."/>
            <person name="Xi Z."/>
        </authorList>
    </citation>
    <scope>NUCLEOTIDE SEQUENCE [LARGE SCALE GENOMIC DNA]</scope>
    <source>
        <strain evidence="2">J267</strain>
        <tissue evidence="2">Leaf</tissue>
    </source>
</reference>
<feature type="domain" description="Phytocyanin" evidence="1">
    <location>
        <begin position="1"/>
        <end position="90"/>
    </location>
</feature>
<dbReference type="Gene3D" id="2.60.40.420">
    <property type="entry name" value="Cupredoxins - blue copper proteins"/>
    <property type="match status" value="1"/>
</dbReference>
<dbReference type="AlphaFoldDB" id="A0A5J4ZMD8"/>
<gene>
    <name evidence="2" type="ORF">F0562_015730</name>
</gene>
<evidence type="ECO:0000259" key="1">
    <source>
        <dbReference type="PROSITE" id="PS51485"/>
    </source>
</evidence>
<dbReference type="EMBL" id="CM018050">
    <property type="protein sequence ID" value="KAA8518387.1"/>
    <property type="molecule type" value="Genomic_DNA"/>
</dbReference>
<dbReference type="InterPro" id="IPR008972">
    <property type="entry name" value="Cupredoxin"/>
</dbReference>
<evidence type="ECO:0000313" key="2">
    <source>
        <dbReference type="EMBL" id="KAA8518387.1"/>
    </source>
</evidence>
<dbReference type="Proteomes" id="UP000325577">
    <property type="component" value="Linkage Group LG7"/>
</dbReference>